<evidence type="ECO:0000313" key="2">
    <source>
        <dbReference type="Proteomes" id="UP001156215"/>
    </source>
</evidence>
<evidence type="ECO:0000313" key="1">
    <source>
        <dbReference type="EMBL" id="WAW08944.1"/>
    </source>
</evidence>
<dbReference type="InterPro" id="IPR046137">
    <property type="entry name" value="DUF6139"/>
</dbReference>
<organism evidence="1 2">
    <name type="scientific">Oxalobacter vibrioformis</name>
    <dbReference type="NCBI Taxonomy" id="933080"/>
    <lineage>
        <taxon>Bacteria</taxon>
        <taxon>Pseudomonadati</taxon>
        <taxon>Pseudomonadota</taxon>
        <taxon>Betaproteobacteria</taxon>
        <taxon>Burkholderiales</taxon>
        <taxon>Oxalobacteraceae</taxon>
        <taxon>Oxalobacter</taxon>
    </lineage>
</organism>
<accession>A0A9E9LU81</accession>
<dbReference type="EMBL" id="CP098242">
    <property type="protein sequence ID" value="WAW08944.1"/>
    <property type="molecule type" value="Genomic_DNA"/>
</dbReference>
<gene>
    <name evidence="1" type="ORF">NB640_06475</name>
</gene>
<dbReference type="Proteomes" id="UP001156215">
    <property type="component" value="Chromosome"/>
</dbReference>
<protein>
    <submittedName>
        <fullName evidence="1">DUF6139 family protein</fullName>
    </submittedName>
</protein>
<dbReference type="RefSeq" id="WP_269307932.1">
    <property type="nucleotide sequence ID" value="NZ_CP098242.1"/>
</dbReference>
<dbReference type="AlphaFoldDB" id="A0A9E9LU81"/>
<name>A0A9E9LU81_9BURK</name>
<keyword evidence="2" id="KW-1185">Reference proteome</keyword>
<dbReference type="Pfam" id="PF19636">
    <property type="entry name" value="DUF6139"/>
    <property type="match status" value="1"/>
</dbReference>
<proteinExistence type="predicted"/>
<reference evidence="1" key="1">
    <citation type="journal article" date="2022" name="Front. Microbiol.">
        <title>New perspectives on an old grouping: The genomic and phenotypic variability of Oxalobacter formigenes and the implications for calcium oxalate stone prevention.</title>
        <authorList>
            <person name="Chmiel J.A."/>
            <person name="Carr C."/>
            <person name="Stuivenberg G.A."/>
            <person name="Venema R."/>
            <person name="Chanyi R.M."/>
            <person name="Al K.F."/>
            <person name="Giguere D."/>
            <person name="Say H."/>
            <person name="Akouris P.P."/>
            <person name="Dominguez Romero S.A."/>
            <person name="Kwong A."/>
            <person name="Tai V."/>
            <person name="Koval S.F."/>
            <person name="Razvi H."/>
            <person name="Bjazevic J."/>
            <person name="Burton J.P."/>
        </authorList>
    </citation>
    <scope>NUCLEOTIDE SEQUENCE</scope>
    <source>
        <strain evidence="1">WoOx3</strain>
    </source>
</reference>
<sequence>MRVDIFRREERENNFSYLIVPEGRLIPAEAANIDWEMDARGVDLNIDLESLDEYSIIQPAKQIQTKGYAISTSASIPGVDGHI</sequence>
<dbReference type="KEGG" id="ovb:NB640_06475"/>